<dbReference type="EMBL" id="CP063356">
    <property type="protein sequence ID" value="QOY36533.1"/>
    <property type="molecule type" value="Genomic_DNA"/>
</dbReference>
<evidence type="ECO:0000313" key="3">
    <source>
        <dbReference type="EMBL" id="OIJ13385.1"/>
    </source>
</evidence>
<keyword evidence="5" id="KW-1185">Reference proteome</keyword>
<proteinExistence type="inferred from homology"/>
<reference evidence="3 5" key="1">
    <citation type="submission" date="2016-10" db="EMBL/GenBank/DDBJ databases">
        <title>Draft genome sequences of four alkaliphilic bacteria belonging to the Anaerobacillus genus.</title>
        <authorList>
            <person name="Bassil N.M."/>
            <person name="Lloyd J.R."/>
        </authorList>
    </citation>
    <scope>NUCLEOTIDE SEQUENCE [LARGE SCALE GENOMIC DNA]</scope>
    <source>
        <strain evidence="3 5">NB2006</strain>
    </source>
</reference>
<evidence type="ECO:0000313" key="4">
    <source>
        <dbReference type="EMBL" id="QOY36533.1"/>
    </source>
</evidence>
<comment type="similarity">
    <text evidence="1">Belongs to the pseudomonas-type ThrB family.</text>
</comment>
<name>A0A1S2LPP0_9BACI</name>
<dbReference type="PANTHER" id="PTHR21064">
    <property type="entry name" value="AMINOGLYCOSIDE PHOSPHOTRANSFERASE DOMAIN-CONTAINING PROTEIN-RELATED"/>
    <property type="match status" value="1"/>
</dbReference>
<dbReference type="RefSeq" id="WP_071317640.1">
    <property type="nucleotide sequence ID" value="NZ_CP063356.2"/>
</dbReference>
<dbReference type="Gene3D" id="3.30.200.20">
    <property type="entry name" value="Phosphorylase Kinase, domain 1"/>
    <property type="match status" value="1"/>
</dbReference>
<reference evidence="4 5" key="2">
    <citation type="journal article" date="2017" name="Genome Announc.">
        <title>Draft Genome Sequences of Four Alkaliphilic Bacteria Belonging to the Anaerobacillus Genus.</title>
        <authorList>
            <person name="Bassil N.M."/>
            <person name="Lloyd J.R."/>
        </authorList>
    </citation>
    <scope>NUCLEOTIDE SEQUENCE [LARGE SCALE GENOMIC DNA]</scope>
    <source>
        <strain evidence="4 5">NB2006</strain>
    </source>
</reference>
<reference evidence="4 5" key="3">
    <citation type="journal article" date="2019" name="Int. J. Syst. Evol. Microbiol.">
        <title>Anaerobacillus isosaccharinicus sp. nov., an alkaliphilic bacterium which degrades isosaccharinic acid.</title>
        <authorList>
            <person name="Bassil N.M."/>
            <person name="Lloyd J.R."/>
        </authorList>
    </citation>
    <scope>NUCLEOTIDE SEQUENCE [LARGE SCALE GENOMIC DNA]</scope>
    <source>
        <strain evidence="4 5">NB2006</strain>
    </source>
</reference>
<dbReference type="SUPFAM" id="SSF56112">
    <property type="entry name" value="Protein kinase-like (PK-like)"/>
    <property type="match status" value="1"/>
</dbReference>
<dbReference type="PANTHER" id="PTHR21064:SF6">
    <property type="entry name" value="AMINOGLYCOSIDE PHOSPHOTRANSFERASE DOMAIN-CONTAINING PROTEIN"/>
    <property type="match status" value="1"/>
</dbReference>
<dbReference type="EMBL" id="LQXD01000124">
    <property type="protein sequence ID" value="OIJ13385.1"/>
    <property type="molecule type" value="Genomic_DNA"/>
</dbReference>
<dbReference type="GO" id="GO:0009088">
    <property type="term" value="P:threonine biosynthetic process"/>
    <property type="evidence" value="ECO:0007669"/>
    <property type="project" value="TreeGrafter"/>
</dbReference>
<sequence>MEQNVEILFKDEVVKQGAELFNLNSSSLKKLGSFENYVFSGERDGKDCILRFTHSSHRTKQQVEAELAWLQFLQKNQAPVCGPFKSANGQLVEVISAEETFFFVSLFEKAEGNAVNVNAPEFNQKLFFAWGKATGILHRLSDEYVEKEKIIKRPDLVDEFRFQFAPSIPKDDAVQENVEKVLTRIKQLPKDKERYRLIHSDIHSGNFFFDGEKITIFDFDDCSYHHIIGDIAIPIYYSVWFNNSISDKAKFINEIFLPAFMKGFLTENPINLQLLNDIPLFLKLRDCELYGVLHKKWDLTSLNEKQVALLSEIRERIVSETPIVEVNFDNLN</sequence>
<keyword evidence="4" id="KW-0808">Transferase</keyword>
<dbReference type="KEGG" id="aia:AWH56_002300"/>
<dbReference type="Proteomes" id="UP000180175">
    <property type="component" value="Chromosome"/>
</dbReference>
<dbReference type="GO" id="GO:0004413">
    <property type="term" value="F:homoserine kinase activity"/>
    <property type="evidence" value="ECO:0007669"/>
    <property type="project" value="TreeGrafter"/>
</dbReference>
<reference evidence="4" key="4">
    <citation type="submission" date="2020-10" db="EMBL/GenBank/DDBJ databases">
        <authorList>
            <person name="Bassil N.M."/>
            <person name="Lloyd J.R."/>
        </authorList>
    </citation>
    <scope>NUCLEOTIDE SEQUENCE</scope>
    <source>
        <strain evidence="4">NB2006</strain>
    </source>
</reference>
<evidence type="ECO:0000313" key="5">
    <source>
        <dbReference type="Proteomes" id="UP000180175"/>
    </source>
</evidence>
<dbReference type="InterPro" id="IPR050249">
    <property type="entry name" value="Pseudomonas-type_ThrB"/>
</dbReference>
<dbReference type="OrthoDB" id="4030632at2"/>
<protein>
    <submittedName>
        <fullName evidence="4">Phosphotransferase</fullName>
    </submittedName>
</protein>
<accession>A0A1S2LPP0</accession>
<dbReference type="InterPro" id="IPR011009">
    <property type="entry name" value="Kinase-like_dom_sf"/>
</dbReference>
<feature type="domain" description="Aminoglycoside phosphotransferase" evidence="2">
    <location>
        <begin position="33"/>
        <end position="235"/>
    </location>
</feature>
<dbReference type="AlphaFoldDB" id="A0A1S2LPP0"/>
<dbReference type="InterPro" id="IPR002575">
    <property type="entry name" value="Aminoglycoside_PTrfase"/>
</dbReference>
<dbReference type="Gene3D" id="3.90.1200.10">
    <property type="match status" value="1"/>
</dbReference>
<gene>
    <name evidence="4" type="ORF">AWH56_002300</name>
    <name evidence="3" type="ORF">AWH56_13865</name>
</gene>
<organism evidence="3 5">
    <name type="scientific">Anaerobacillus isosaccharinicus</name>
    <dbReference type="NCBI Taxonomy" id="1532552"/>
    <lineage>
        <taxon>Bacteria</taxon>
        <taxon>Bacillati</taxon>
        <taxon>Bacillota</taxon>
        <taxon>Bacilli</taxon>
        <taxon>Bacillales</taxon>
        <taxon>Bacillaceae</taxon>
        <taxon>Anaerobacillus</taxon>
    </lineage>
</organism>
<dbReference type="Pfam" id="PF01636">
    <property type="entry name" value="APH"/>
    <property type="match status" value="1"/>
</dbReference>
<evidence type="ECO:0000256" key="1">
    <source>
        <dbReference type="ARBA" id="ARBA00038240"/>
    </source>
</evidence>
<evidence type="ECO:0000259" key="2">
    <source>
        <dbReference type="Pfam" id="PF01636"/>
    </source>
</evidence>